<proteinExistence type="predicted"/>
<evidence type="ECO:0000313" key="2">
    <source>
        <dbReference type="EMBL" id="KKM68330.1"/>
    </source>
</evidence>
<gene>
    <name evidence="2" type="ORF">LCGC14_1461850</name>
</gene>
<accession>A0A0F9LVG5</accession>
<sequence>MRIALRLNNREISLEFKFIKDSIPNMPGLRQAELVNTHLTPVLEEILATHAKEPNHGLTLIPKTPTGNNDSGGFDSGI</sequence>
<protein>
    <submittedName>
        <fullName evidence="2">Uncharacterized protein</fullName>
    </submittedName>
</protein>
<dbReference type="AlphaFoldDB" id="A0A0F9LVG5"/>
<dbReference type="EMBL" id="LAZR01010186">
    <property type="protein sequence ID" value="KKM68330.1"/>
    <property type="molecule type" value="Genomic_DNA"/>
</dbReference>
<feature type="region of interest" description="Disordered" evidence="1">
    <location>
        <begin position="54"/>
        <end position="78"/>
    </location>
</feature>
<feature type="non-terminal residue" evidence="2">
    <location>
        <position position="78"/>
    </location>
</feature>
<reference evidence="2" key="1">
    <citation type="journal article" date="2015" name="Nature">
        <title>Complex archaea that bridge the gap between prokaryotes and eukaryotes.</title>
        <authorList>
            <person name="Spang A."/>
            <person name="Saw J.H."/>
            <person name="Jorgensen S.L."/>
            <person name="Zaremba-Niedzwiedzka K."/>
            <person name="Martijn J."/>
            <person name="Lind A.E."/>
            <person name="van Eijk R."/>
            <person name="Schleper C."/>
            <person name="Guy L."/>
            <person name="Ettema T.J."/>
        </authorList>
    </citation>
    <scope>NUCLEOTIDE SEQUENCE</scope>
</reference>
<name>A0A0F9LVG5_9ZZZZ</name>
<evidence type="ECO:0000256" key="1">
    <source>
        <dbReference type="SAM" id="MobiDB-lite"/>
    </source>
</evidence>
<comment type="caution">
    <text evidence="2">The sequence shown here is derived from an EMBL/GenBank/DDBJ whole genome shotgun (WGS) entry which is preliminary data.</text>
</comment>
<organism evidence="2">
    <name type="scientific">marine sediment metagenome</name>
    <dbReference type="NCBI Taxonomy" id="412755"/>
    <lineage>
        <taxon>unclassified sequences</taxon>
        <taxon>metagenomes</taxon>
        <taxon>ecological metagenomes</taxon>
    </lineage>
</organism>